<sequence>MASCRGRASRPYPALASCDPATVRAAIASAMRDPAMPAYPVVLFQLAQTARSLGDKEEAAFLYLAARLRSARQLVVEPGEIGALMGALQLSVAPLVMPALGADPAMARRVVARLLAWDKATPDPFRERAAHGTADVKAQMAQVEADIATGTGRLADQIAADKARQAESAAADAAVDRQLAQQTERRCAAGATDIAGERTRIDAEVRRVVADHALVRKHATGGVRSVSVAATEVRAGALPTRMSLTVTPVQGQPFYAEVLIETTVTRERRLDTISATLLCLTNQWLGQRQAGRDVCVSDPQAILP</sequence>
<dbReference type="AlphaFoldDB" id="A0A2R4CCE8"/>
<proteinExistence type="predicted"/>
<gene>
    <name evidence="1" type="ORF">C9I28_17925</name>
</gene>
<dbReference type="OrthoDB" id="8757243at2"/>
<name>A0A2R4CCE8_9BURK</name>
<dbReference type="KEGG" id="masz:C9I28_17925"/>
<organism evidence="1 2">
    <name type="scientific">Pseudoduganella armeniaca</name>
    <dbReference type="NCBI Taxonomy" id="2072590"/>
    <lineage>
        <taxon>Bacteria</taxon>
        <taxon>Pseudomonadati</taxon>
        <taxon>Pseudomonadota</taxon>
        <taxon>Betaproteobacteria</taxon>
        <taxon>Burkholderiales</taxon>
        <taxon>Oxalobacteraceae</taxon>
        <taxon>Telluria group</taxon>
        <taxon>Pseudoduganella</taxon>
    </lineage>
</organism>
<dbReference type="Proteomes" id="UP000240505">
    <property type="component" value="Chromosome"/>
</dbReference>
<accession>A0A2R4CCE8</accession>
<dbReference type="EMBL" id="CP028324">
    <property type="protein sequence ID" value="AVR97313.1"/>
    <property type="molecule type" value="Genomic_DNA"/>
</dbReference>
<dbReference type="RefSeq" id="WP_107142658.1">
    <property type="nucleotide sequence ID" value="NZ_CP028324.1"/>
</dbReference>
<evidence type="ECO:0000313" key="2">
    <source>
        <dbReference type="Proteomes" id="UP000240505"/>
    </source>
</evidence>
<keyword evidence="2" id="KW-1185">Reference proteome</keyword>
<reference evidence="1 2" key="1">
    <citation type="submission" date="2018-03" db="EMBL/GenBank/DDBJ databases">
        <title>Massilia armeniaca sp. nov., isolated from desert soil.</title>
        <authorList>
            <person name="Huang H."/>
            <person name="Ren M."/>
        </authorList>
    </citation>
    <scope>NUCLEOTIDE SEQUENCE [LARGE SCALE GENOMIC DNA]</scope>
    <source>
        <strain evidence="1 2">ZMN-3</strain>
    </source>
</reference>
<protein>
    <submittedName>
        <fullName evidence="1">Uncharacterized protein</fullName>
    </submittedName>
</protein>
<evidence type="ECO:0000313" key="1">
    <source>
        <dbReference type="EMBL" id="AVR97313.1"/>
    </source>
</evidence>